<proteinExistence type="predicted"/>
<feature type="non-terminal residue" evidence="1">
    <location>
        <position position="1"/>
    </location>
</feature>
<evidence type="ECO:0000313" key="2">
    <source>
        <dbReference type="Proteomes" id="UP000805193"/>
    </source>
</evidence>
<gene>
    <name evidence="1" type="ORF">HPB47_010535</name>
</gene>
<reference evidence="1 2" key="1">
    <citation type="journal article" date="2020" name="Cell">
        <title>Large-Scale Comparative Analyses of Tick Genomes Elucidate Their Genetic Diversity and Vector Capacities.</title>
        <authorList>
            <consortium name="Tick Genome and Microbiome Consortium (TIGMIC)"/>
            <person name="Jia N."/>
            <person name="Wang J."/>
            <person name="Shi W."/>
            <person name="Du L."/>
            <person name="Sun Y."/>
            <person name="Zhan W."/>
            <person name="Jiang J.F."/>
            <person name="Wang Q."/>
            <person name="Zhang B."/>
            <person name="Ji P."/>
            <person name="Bell-Sakyi L."/>
            <person name="Cui X.M."/>
            <person name="Yuan T.T."/>
            <person name="Jiang B.G."/>
            <person name="Yang W.F."/>
            <person name="Lam T.T."/>
            <person name="Chang Q.C."/>
            <person name="Ding S.J."/>
            <person name="Wang X.J."/>
            <person name="Zhu J.G."/>
            <person name="Ruan X.D."/>
            <person name="Zhao L."/>
            <person name="Wei J.T."/>
            <person name="Ye R.Z."/>
            <person name="Que T.C."/>
            <person name="Du C.H."/>
            <person name="Zhou Y.H."/>
            <person name="Cheng J.X."/>
            <person name="Dai P.F."/>
            <person name="Guo W.B."/>
            <person name="Han X.H."/>
            <person name="Huang E.J."/>
            <person name="Li L.F."/>
            <person name="Wei W."/>
            <person name="Gao Y.C."/>
            <person name="Liu J.Z."/>
            <person name="Shao H.Z."/>
            <person name="Wang X."/>
            <person name="Wang C.C."/>
            <person name="Yang T.C."/>
            <person name="Huo Q.B."/>
            <person name="Li W."/>
            <person name="Chen H.Y."/>
            <person name="Chen S.E."/>
            <person name="Zhou L.G."/>
            <person name="Ni X.B."/>
            <person name="Tian J.H."/>
            <person name="Sheng Y."/>
            <person name="Liu T."/>
            <person name="Pan Y.S."/>
            <person name="Xia L.Y."/>
            <person name="Li J."/>
            <person name="Zhao F."/>
            <person name="Cao W.C."/>
        </authorList>
    </citation>
    <scope>NUCLEOTIDE SEQUENCE [LARGE SCALE GENOMIC DNA]</scope>
    <source>
        <strain evidence="1">Iper-2018</strain>
    </source>
</reference>
<organism evidence="1 2">
    <name type="scientific">Ixodes persulcatus</name>
    <name type="common">Taiga tick</name>
    <dbReference type="NCBI Taxonomy" id="34615"/>
    <lineage>
        <taxon>Eukaryota</taxon>
        <taxon>Metazoa</taxon>
        <taxon>Ecdysozoa</taxon>
        <taxon>Arthropoda</taxon>
        <taxon>Chelicerata</taxon>
        <taxon>Arachnida</taxon>
        <taxon>Acari</taxon>
        <taxon>Parasitiformes</taxon>
        <taxon>Ixodida</taxon>
        <taxon>Ixodoidea</taxon>
        <taxon>Ixodidae</taxon>
        <taxon>Ixodinae</taxon>
        <taxon>Ixodes</taxon>
    </lineage>
</organism>
<protein>
    <submittedName>
        <fullName evidence="1">Uncharacterized protein</fullName>
    </submittedName>
</protein>
<evidence type="ECO:0000313" key="1">
    <source>
        <dbReference type="EMBL" id="KAG0412329.1"/>
    </source>
</evidence>
<comment type="caution">
    <text evidence="1">The sequence shown here is derived from an EMBL/GenBank/DDBJ whole genome shotgun (WGS) entry which is preliminary data.</text>
</comment>
<accession>A0AC60NYV0</accession>
<name>A0AC60NYV0_IXOPE</name>
<dbReference type="Proteomes" id="UP000805193">
    <property type="component" value="Unassembled WGS sequence"/>
</dbReference>
<keyword evidence="2" id="KW-1185">Reference proteome</keyword>
<dbReference type="EMBL" id="JABSTQ010011358">
    <property type="protein sequence ID" value="KAG0412329.1"/>
    <property type="molecule type" value="Genomic_DNA"/>
</dbReference>
<sequence length="321" mass="36695">DLTIHIRLLQRVILLKTAYDSTAQRLAQVCDISINNKLHHVTPYFATPLNSCKGVIHGFEAGLSTDELMTSLESYQATIINARMMGASESVLIIFEGTSVPYTVLFERVEYRCRPHQPKAAKCERCRAYGHRAINCSEAPTFWRCPTCATPLQQQQAPHPCTPWCYHCGVSLKHTNWNTFRSILASTKRQSESYETWIHAIKQAQTQATKPENTTAPSPQPDPYLTRLWKRRKRILRHINQQPLNHRLRERLDDVNKEIITHCDVLDISNWNKDPTLPHTYLASNKSPNSHTSSTRTTSPSGALTGHQGKWNRLCSRDWTL</sequence>